<feature type="compositionally biased region" description="Low complexity" evidence="1">
    <location>
        <begin position="39"/>
        <end position="54"/>
    </location>
</feature>
<dbReference type="Proteomes" id="UP001590950">
    <property type="component" value="Unassembled WGS sequence"/>
</dbReference>
<name>A0ABR4ABA5_9LECA</name>
<evidence type="ECO:0000313" key="3">
    <source>
        <dbReference type="Proteomes" id="UP001590950"/>
    </source>
</evidence>
<evidence type="ECO:0000313" key="2">
    <source>
        <dbReference type="EMBL" id="KAL2042136.1"/>
    </source>
</evidence>
<proteinExistence type="predicted"/>
<organism evidence="2 3">
    <name type="scientific">Stereocaulon virgatum</name>
    <dbReference type="NCBI Taxonomy" id="373712"/>
    <lineage>
        <taxon>Eukaryota</taxon>
        <taxon>Fungi</taxon>
        <taxon>Dikarya</taxon>
        <taxon>Ascomycota</taxon>
        <taxon>Pezizomycotina</taxon>
        <taxon>Lecanoromycetes</taxon>
        <taxon>OSLEUM clade</taxon>
        <taxon>Lecanoromycetidae</taxon>
        <taxon>Lecanorales</taxon>
        <taxon>Lecanorineae</taxon>
        <taxon>Stereocaulaceae</taxon>
        <taxon>Stereocaulon</taxon>
    </lineage>
</organism>
<evidence type="ECO:0000256" key="1">
    <source>
        <dbReference type="SAM" id="MobiDB-lite"/>
    </source>
</evidence>
<gene>
    <name evidence="2" type="ORF">N7G274_005324</name>
</gene>
<feature type="compositionally biased region" description="Polar residues" evidence="1">
    <location>
        <begin position="16"/>
        <end position="38"/>
    </location>
</feature>
<keyword evidence="3" id="KW-1185">Reference proteome</keyword>
<accession>A0ABR4ABA5</accession>
<reference evidence="2 3" key="1">
    <citation type="submission" date="2024-09" db="EMBL/GenBank/DDBJ databases">
        <title>Rethinking Asexuality: The Enigmatic Case of Functional Sexual Genes in Lepraria (Stereocaulaceae).</title>
        <authorList>
            <person name="Doellman M."/>
            <person name="Sun Y."/>
            <person name="Barcenas-Pena A."/>
            <person name="Lumbsch H.T."/>
            <person name="Grewe F."/>
        </authorList>
    </citation>
    <scope>NUCLEOTIDE SEQUENCE [LARGE SCALE GENOMIC DNA]</scope>
    <source>
        <strain evidence="2 3">Mercado 3170</strain>
    </source>
</reference>
<comment type="caution">
    <text evidence="2">The sequence shown here is derived from an EMBL/GenBank/DDBJ whole genome shotgun (WGS) entry which is preliminary data.</text>
</comment>
<feature type="region of interest" description="Disordered" evidence="1">
    <location>
        <begin position="83"/>
        <end position="107"/>
    </location>
</feature>
<evidence type="ECO:0008006" key="4">
    <source>
        <dbReference type="Google" id="ProtNLM"/>
    </source>
</evidence>
<protein>
    <recommendedName>
        <fullName evidence="4">DRBM domain-containing protein</fullName>
    </recommendedName>
</protein>
<feature type="region of interest" description="Disordered" evidence="1">
    <location>
        <begin position="1"/>
        <end position="57"/>
    </location>
</feature>
<dbReference type="Gene3D" id="3.30.160.20">
    <property type="match status" value="2"/>
</dbReference>
<dbReference type="SUPFAM" id="SSF54768">
    <property type="entry name" value="dsRNA-binding domain-like"/>
    <property type="match status" value="2"/>
</dbReference>
<sequence length="413" mass="44604">MANLIGSLVVPEHDTTGSQETFDSASSQPPPSSITEAASQAQKPTSPTTSQSQSLAFQTAGLPIHDIDTFLADPSNAELLKKTRKANQLQPKDAERSSDSVDPVSLGSKTSHHVSALNHLCQLKGISAVFEINEDASHAGFGGVLKIGNVTVTREERWHSKKEAKQALAEKGLEIVQTMEVKGKEPGMSGEVAKNWVGILNEYYSLSDPNRGVVYNDYAVGSVFACECSIPSRPDHTFGSKTEAFPSKKAARFNSAQKAVEYLISEGHLNPDGSTKARKKVKHGAAVRIQCKDLEVKKEASYAQKVQDICPLLGLTSPQYSLTPTSDQAPNMLNGYASFPNQPDMPKEIGEVRNVFGKKNAKEELAKAVWVVLQGLAQKRGVKIEEAEAMGSDCGNRLMARVERLEILKAGSD</sequence>
<dbReference type="EMBL" id="JBEFKJ010000015">
    <property type="protein sequence ID" value="KAL2042136.1"/>
    <property type="molecule type" value="Genomic_DNA"/>
</dbReference>